<evidence type="ECO:0000256" key="2">
    <source>
        <dbReference type="SAM" id="MobiDB-lite"/>
    </source>
</evidence>
<sequence length="192" mass="21697">MAALGLTDALTHAVRASAEMQTELANLKRQLYEASVKAVAATTMADEKSRTVDELVERVRAEIKKSGAAMQERDTIGAELRRCEGRYVDERRTRIMAQDGEGKRRREGRSCRLHPRNRKTKSSREALRVEKEGLYRECHSLTALLERALYEIKAGLEHQLSPGHSRRCMSLTAVDVSANEAPHKRAKREDNI</sequence>
<dbReference type="AlphaFoldDB" id="A0AAD6WPG9"/>
<evidence type="ECO:0000313" key="3">
    <source>
        <dbReference type="EMBL" id="KAJ7016104.1"/>
    </source>
</evidence>
<keyword evidence="4" id="KW-1185">Reference proteome</keyword>
<keyword evidence="1" id="KW-0175">Coiled coil</keyword>
<evidence type="ECO:0000256" key="1">
    <source>
        <dbReference type="SAM" id="Coils"/>
    </source>
</evidence>
<accession>A0AAD6WPG9</accession>
<feature type="compositionally biased region" description="Basic and acidic residues" evidence="2">
    <location>
        <begin position="100"/>
        <end position="110"/>
    </location>
</feature>
<feature type="region of interest" description="Disordered" evidence="2">
    <location>
        <begin position="97"/>
        <end position="124"/>
    </location>
</feature>
<gene>
    <name evidence="3" type="ORF">C8F04DRAFT_1165196</name>
</gene>
<proteinExistence type="predicted"/>
<dbReference type="Proteomes" id="UP001218188">
    <property type="component" value="Unassembled WGS sequence"/>
</dbReference>
<dbReference type="EMBL" id="JARJCM010000589">
    <property type="protein sequence ID" value="KAJ7016104.1"/>
    <property type="molecule type" value="Genomic_DNA"/>
</dbReference>
<protein>
    <submittedName>
        <fullName evidence="3">Uncharacterized protein</fullName>
    </submittedName>
</protein>
<comment type="caution">
    <text evidence="3">The sequence shown here is derived from an EMBL/GenBank/DDBJ whole genome shotgun (WGS) entry which is preliminary data.</text>
</comment>
<feature type="compositionally biased region" description="Basic residues" evidence="2">
    <location>
        <begin position="111"/>
        <end position="121"/>
    </location>
</feature>
<feature type="coiled-coil region" evidence="1">
    <location>
        <begin position="10"/>
        <end position="37"/>
    </location>
</feature>
<reference evidence="3" key="1">
    <citation type="submission" date="2023-03" db="EMBL/GenBank/DDBJ databases">
        <title>Massive genome expansion in bonnet fungi (Mycena s.s.) driven by repeated elements and novel gene families across ecological guilds.</title>
        <authorList>
            <consortium name="Lawrence Berkeley National Laboratory"/>
            <person name="Harder C.B."/>
            <person name="Miyauchi S."/>
            <person name="Viragh M."/>
            <person name="Kuo A."/>
            <person name="Thoen E."/>
            <person name="Andreopoulos B."/>
            <person name="Lu D."/>
            <person name="Skrede I."/>
            <person name="Drula E."/>
            <person name="Henrissat B."/>
            <person name="Morin E."/>
            <person name="Kohler A."/>
            <person name="Barry K."/>
            <person name="LaButti K."/>
            <person name="Morin E."/>
            <person name="Salamov A."/>
            <person name="Lipzen A."/>
            <person name="Mereny Z."/>
            <person name="Hegedus B."/>
            <person name="Baldrian P."/>
            <person name="Stursova M."/>
            <person name="Weitz H."/>
            <person name="Taylor A."/>
            <person name="Grigoriev I.V."/>
            <person name="Nagy L.G."/>
            <person name="Martin F."/>
            <person name="Kauserud H."/>
        </authorList>
    </citation>
    <scope>NUCLEOTIDE SEQUENCE</scope>
    <source>
        <strain evidence="3">CBHHK200</strain>
    </source>
</reference>
<organism evidence="3 4">
    <name type="scientific">Mycena alexandri</name>
    <dbReference type="NCBI Taxonomy" id="1745969"/>
    <lineage>
        <taxon>Eukaryota</taxon>
        <taxon>Fungi</taxon>
        <taxon>Dikarya</taxon>
        <taxon>Basidiomycota</taxon>
        <taxon>Agaricomycotina</taxon>
        <taxon>Agaricomycetes</taxon>
        <taxon>Agaricomycetidae</taxon>
        <taxon>Agaricales</taxon>
        <taxon>Marasmiineae</taxon>
        <taxon>Mycenaceae</taxon>
        <taxon>Mycena</taxon>
    </lineage>
</organism>
<name>A0AAD6WPG9_9AGAR</name>
<evidence type="ECO:0000313" key="4">
    <source>
        <dbReference type="Proteomes" id="UP001218188"/>
    </source>
</evidence>